<evidence type="ECO:0000313" key="8">
    <source>
        <dbReference type="Proteomes" id="UP001374535"/>
    </source>
</evidence>
<evidence type="ECO:0000313" key="7">
    <source>
        <dbReference type="EMBL" id="WVY99324.1"/>
    </source>
</evidence>
<evidence type="ECO:0000256" key="2">
    <source>
        <dbReference type="ARBA" id="ARBA00022679"/>
    </source>
</evidence>
<evidence type="ECO:0000256" key="3">
    <source>
        <dbReference type="ARBA" id="ARBA00022741"/>
    </source>
</evidence>
<dbReference type="InterPro" id="IPR011009">
    <property type="entry name" value="Kinase-like_dom_sf"/>
</dbReference>
<reference evidence="7 8" key="1">
    <citation type="journal article" date="2023" name="Life. Sci Alliance">
        <title>Evolutionary insights into 3D genome organization and epigenetic landscape of Vigna mungo.</title>
        <authorList>
            <person name="Junaid A."/>
            <person name="Singh B."/>
            <person name="Bhatia S."/>
        </authorList>
    </citation>
    <scope>NUCLEOTIDE SEQUENCE [LARGE SCALE GENOMIC DNA]</scope>
    <source>
        <strain evidence="7">Urdbean</strain>
    </source>
</reference>
<gene>
    <name evidence="7" type="ORF">V8G54_025394</name>
</gene>
<dbReference type="GO" id="GO:0004674">
    <property type="term" value="F:protein serine/threonine kinase activity"/>
    <property type="evidence" value="ECO:0007669"/>
    <property type="project" value="UniProtKB-KW"/>
</dbReference>
<dbReference type="EMBL" id="CP144693">
    <property type="protein sequence ID" value="WVY99324.1"/>
    <property type="molecule type" value="Genomic_DNA"/>
</dbReference>
<sequence>MYTLLRGNILNNKNIVYCIPFVASNFLLPLHLHQYWCRCLPHLLRRCSSPPTVEGLRERGRLLGLAPTGLPVGIKSSSSSKSAPEAERWGYCFFSSSHRLAAASKPSTFGGLTVQQILANNWNILDETKWKKLKVRLDIPTMYKKISRRDYQFPDWISKPARYVIYKLLDLNPETRMDLEALFGNLWFKKSLNITRLFETTLDGGSKREKRFTSSACVEVVEEKLKEVGGILGFKVEAGKTINGVRGGRRRRCGSDLSGAAGTMQ</sequence>
<keyword evidence="2" id="KW-0808">Transferase</keyword>
<evidence type="ECO:0000256" key="4">
    <source>
        <dbReference type="ARBA" id="ARBA00022777"/>
    </source>
</evidence>
<evidence type="ECO:0000259" key="6">
    <source>
        <dbReference type="Pfam" id="PF03822"/>
    </source>
</evidence>
<dbReference type="Pfam" id="PF03822">
    <property type="entry name" value="NAF"/>
    <property type="match status" value="1"/>
</dbReference>
<keyword evidence="8" id="KW-1185">Reference proteome</keyword>
<feature type="domain" description="NAF" evidence="6">
    <location>
        <begin position="191"/>
        <end position="237"/>
    </location>
</feature>
<evidence type="ECO:0000256" key="1">
    <source>
        <dbReference type="ARBA" id="ARBA00022527"/>
    </source>
</evidence>
<keyword evidence="3" id="KW-0547">Nucleotide-binding</keyword>
<dbReference type="GO" id="GO:0005524">
    <property type="term" value="F:ATP binding"/>
    <property type="evidence" value="ECO:0007669"/>
    <property type="project" value="UniProtKB-KW"/>
</dbReference>
<dbReference type="InterPro" id="IPR004041">
    <property type="entry name" value="NAF_dom"/>
</dbReference>
<dbReference type="PANTHER" id="PTHR43895:SF33">
    <property type="entry name" value="PROTEIN KINASE DOMAIN-CONTAINING PROTEIN"/>
    <property type="match status" value="1"/>
</dbReference>
<keyword evidence="5" id="KW-0067">ATP-binding</keyword>
<evidence type="ECO:0000256" key="5">
    <source>
        <dbReference type="ARBA" id="ARBA00022840"/>
    </source>
</evidence>
<dbReference type="GO" id="GO:0007165">
    <property type="term" value="P:signal transduction"/>
    <property type="evidence" value="ECO:0007669"/>
    <property type="project" value="InterPro"/>
</dbReference>
<dbReference type="AlphaFoldDB" id="A0AAQ3MWV4"/>
<keyword evidence="4" id="KW-0418">Kinase</keyword>
<accession>A0AAQ3MWV4</accession>
<dbReference type="SUPFAM" id="SSF56112">
    <property type="entry name" value="Protein kinase-like (PK-like)"/>
    <property type="match status" value="1"/>
</dbReference>
<organism evidence="7 8">
    <name type="scientific">Vigna mungo</name>
    <name type="common">Black gram</name>
    <name type="synonym">Phaseolus mungo</name>
    <dbReference type="NCBI Taxonomy" id="3915"/>
    <lineage>
        <taxon>Eukaryota</taxon>
        <taxon>Viridiplantae</taxon>
        <taxon>Streptophyta</taxon>
        <taxon>Embryophyta</taxon>
        <taxon>Tracheophyta</taxon>
        <taxon>Spermatophyta</taxon>
        <taxon>Magnoliopsida</taxon>
        <taxon>eudicotyledons</taxon>
        <taxon>Gunneridae</taxon>
        <taxon>Pentapetalae</taxon>
        <taxon>rosids</taxon>
        <taxon>fabids</taxon>
        <taxon>Fabales</taxon>
        <taxon>Fabaceae</taxon>
        <taxon>Papilionoideae</taxon>
        <taxon>50 kb inversion clade</taxon>
        <taxon>NPAAA clade</taxon>
        <taxon>indigoferoid/millettioid clade</taxon>
        <taxon>Phaseoleae</taxon>
        <taxon>Vigna</taxon>
    </lineage>
</organism>
<dbReference type="Proteomes" id="UP001374535">
    <property type="component" value="Chromosome 8"/>
</dbReference>
<keyword evidence="1" id="KW-0723">Serine/threonine-protein kinase</keyword>
<proteinExistence type="predicted"/>
<dbReference type="PANTHER" id="PTHR43895">
    <property type="entry name" value="CALCIUM/CALMODULIN-DEPENDENT PROTEIN KINASE KINASE-RELATED"/>
    <property type="match status" value="1"/>
</dbReference>
<protein>
    <recommendedName>
        <fullName evidence="6">NAF domain-containing protein</fullName>
    </recommendedName>
</protein>
<dbReference type="Gene3D" id="1.10.510.10">
    <property type="entry name" value="Transferase(Phosphotransferase) domain 1"/>
    <property type="match status" value="1"/>
</dbReference>
<name>A0AAQ3MWV4_VIGMU</name>